<organism evidence="1 2">
    <name type="scientific">Desulfonispora thiosulfatigenes DSM 11270</name>
    <dbReference type="NCBI Taxonomy" id="656914"/>
    <lineage>
        <taxon>Bacteria</taxon>
        <taxon>Bacillati</taxon>
        <taxon>Bacillota</taxon>
        <taxon>Clostridia</taxon>
        <taxon>Eubacteriales</taxon>
        <taxon>Peptococcaceae</taxon>
        <taxon>Desulfonispora</taxon>
    </lineage>
</organism>
<gene>
    <name evidence="1" type="ORF">SAMN00017405_1046</name>
</gene>
<dbReference type="EMBL" id="FWWT01000008">
    <property type="protein sequence ID" value="SMB83491.1"/>
    <property type="molecule type" value="Genomic_DNA"/>
</dbReference>
<dbReference type="PANTHER" id="PTHR47371:SF3">
    <property type="entry name" value="PHOSPHOGLYCEROL TRANSFERASE I"/>
    <property type="match status" value="1"/>
</dbReference>
<dbReference type="Gene3D" id="3.30.1120.170">
    <property type="match status" value="1"/>
</dbReference>
<reference evidence="1 2" key="1">
    <citation type="submission" date="2017-04" db="EMBL/GenBank/DDBJ databases">
        <authorList>
            <person name="Afonso C.L."/>
            <person name="Miller P.J."/>
            <person name="Scott M.A."/>
            <person name="Spackman E."/>
            <person name="Goraichik I."/>
            <person name="Dimitrov K.M."/>
            <person name="Suarez D.L."/>
            <person name="Swayne D.E."/>
        </authorList>
    </citation>
    <scope>NUCLEOTIDE SEQUENCE [LARGE SCALE GENOMIC DNA]</scope>
    <source>
        <strain evidence="1 2">DSM 11270</strain>
    </source>
</reference>
<dbReference type="PANTHER" id="PTHR47371">
    <property type="entry name" value="LIPOTEICHOIC ACID SYNTHASE"/>
    <property type="match status" value="1"/>
</dbReference>
<dbReference type="GO" id="GO:0016740">
    <property type="term" value="F:transferase activity"/>
    <property type="evidence" value="ECO:0007669"/>
    <property type="project" value="UniProtKB-KW"/>
</dbReference>
<dbReference type="InterPro" id="IPR017850">
    <property type="entry name" value="Alkaline_phosphatase_core_sf"/>
</dbReference>
<keyword evidence="2" id="KW-1185">Reference proteome</keyword>
<evidence type="ECO:0000313" key="2">
    <source>
        <dbReference type="Proteomes" id="UP000192731"/>
    </source>
</evidence>
<proteinExistence type="predicted"/>
<keyword evidence="1" id="KW-0808">Transferase</keyword>
<dbReference type="Proteomes" id="UP000192731">
    <property type="component" value="Unassembled WGS sequence"/>
</dbReference>
<dbReference type="SUPFAM" id="SSF53649">
    <property type="entry name" value="Alkaline phosphatase-like"/>
    <property type="match status" value="1"/>
</dbReference>
<dbReference type="InterPro" id="IPR050448">
    <property type="entry name" value="OpgB/LTA_synthase_biosynth"/>
</dbReference>
<protein>
    <submittedName>
        <fullName evidence="1">Phosphoglycerol transferase and related protein alkaline phosphatase superfamily-like</fullName>
    </submittedName>
</protein>
<sequence>MSNFLGYDYDYEDMMNIPLLIHIPGEDINEQPENNGGQVDLMPTILNLMGIQNINPYIYGHDLLNTDNNFVLEQMYMPRGSFIKDDIMFCMSEDGIFENGRAWNRITKEPVDVESCRKDFERVYKEIEQSNYILKKDLYKEVLKGKTGKSIELENKDF</sequence>
<dbReference type="AlphaFoldDB" id="A0A1W1URQ5"/>
<evidence type="ECO:0000313" key="1">
    <source>
        <dbReference type="EMBL" id="SMB83491.1"/>
    </source>
</evidence>
<name>A0A1W1URQ5_DESTI</name>
<dbReference type="STRING" id="656914.SAMN00017405_1046"/>
<accession>A0A1W1URQ5</accession>